<organism evidence="2 3">
    <name type="scientific">Paenibacillus phytohabitans</name>
    <dbReference type="NCBI Taxonomy" id="2654978"/>
    <lineage>
        <taxon>Bacteria</taxon>
        <taxon>Bacillati</taxon>
        <taxon>Bacillota</taxon>
        <taxon>Bacilli</taxon>
        <taxon>Bacillales</taxon>
        <taxon>Paenibacillaceae</taxon>
        <taxon>Paenibacillus</taxon>
    </lineage>
</organism>
<evidence type="ECO:0000256" key="1">
    <source>
        <dbReference type="SAM" id="MobiDB-lite"/>
    </source>
</evidence>
<dbReference type="EMBL" id="WHOB01000059">
    <property type="protein sequence ID" value="NOU81064.1"/>
    <property type="molecule type" value="Genomic_DNA"/>
</dbReference>
<feature type="compositionally biased region" description="Low complexity" evidence="1">
    <location>
        <begin position="17"/>
        <end position="35"/>
    </location>
</feature>
<comment type="caution">
    <text evidence="2">The sequence shown here is derived from an EMBL/GenBank/DDBJ whole genome shotgun (WGS) entry which is preliminary data.</text>
</comment>
<feature type="compositionally biased region" description="Polar residues" evidence="1">
    <location>
        <begin position="1"/>
        <end position="16"/>
    </location>
</feature>
<dbReference type="InterPro" id="IPR050583">
    <property type="entry name" value="Mycobacterial_A85_antigen"/>
</dbReference>
<feature type="region of interest" description="Disordered" evidence="1">
    <location>
        <begin position="1"/>
        <end position="36"/>
    </location>
</feature>
<dbReference type="PANTHER" id="PTHR48098">
    <property type="entry name" value="ENTEROCHELIN ESTERASE-RELATED"/>
    <property type="match status" value="1"/>
</dbReference>
<sequence length="306" mass="33735">MSLVSCSSGTDSAAVQTASPEASAAEAEGTASAAPLQTPGIQNLTFHSEALDQEMRLSIYLPVGYSTEQHYPVLYLIHGYGGKETDMIAGLGLHLNADRLIEAGQIHPLIIVSPQMDNSYGLNSSPTYAVNDPGDPLTTYNGMYEDYLVKDVVNYVDSHFSTIAERDLRYIGGISMGGFVSLHAALLHSDVYSRAGGHSPALFLDDWSSVGGEYGLIRFLYPTEAERQERDPLILAKDRDLRGLAVYLDCGEEDSYRFYEGAEQLYTLLKDKGVPVEYHLRAGKHDGEYWRAHLDEYLIFYAGRTN</sequence>
<protein>
    <submittedName>
        <fullName evidence="2">Esterase</fullName>
    </submittedName>
</protein>
<accession>A0ABX1YN31</accession>
<dbReference type="SUPFAM" id="SSF53474">
    <property type="entry name" value="alpha/beta-Hydrolases"/>
    <property type="match status" value="1"/>
</dbReference>
<keyword evidence="3" id="KW-1185">Reference proteome</keyword>
<dbReference type="Pfam" id="PF00756">
    <property type="entry name" value="Esterase"/>
    <property type="match status" value="1"/>
</dbReference>
<gene>
    <name evidence="2" type="ORF">GC101_19560</name>
</gene>
<evidence type="ECO:0000313" key="3">
    <source>
        <dbReference type="Proteomes" id="UP000596857"/>
    </source>
</evidence>
<proteinExistence type="predicted"/>
<dbReference type="Gene3D" id="3.40.50.1820">
    <property type="entry name" value="alpha/beta hydrolase"/>
    <property type="match status" value="1"/>
</dbReference>
<evidence type="ECO:0000313" key="2">
    <source>
        <dbReference type="EMBL" id="NOU81064.1"/>
    </source>
</evidence>
<dbReference type="InterPro" id="IPR029058">
    <property type="entry name" value="AB_hydrolase_fold"/>
</dbReference>
<name>A0ABX1YN31_9BACL</name>
<dbReference type="Proteomes" id="UP000596857">
    <property type="component" value="Unassembled WGS sequence"/>
</dbReference>
<reference evidence="2 3" key="1">
    <citation type="submission" date="2019-10" db="EMBL/GenBank/DDBJ databases">
        <title>Description of Paenibacillus terricola sp. nov.</title>
        <authorList>
            <person name="Carlier A."/>
            <person name="Qi S."/>
        </authorList>
    </citation>
    <scope>NUCLEOTIDE SEQUENCE [LARGE SCALE GENOMIC DNA]</scope>
    <source>
        <strain evidence="2 3">LMG 31459</strain>
    </source>
</reference>
<dbReference type="InterPro" id="IPR000801">
    <property type="entry name" value="Esterase-like"/>
</dbReference>